<gene>
    <name evidence="1" type="ORF">PN36_20015</name>
</gene>
<dbReference type="EMBL" id="JSZA02000084">
    <property type="protein sequence ID" value="TGO02734.1"/>
    <property type="molecule type" value="Genomic_DNA"/>
</dbReference>
<keyword evidence="2" id="KW-1185">Reference proteome</keyword>
<organism evidence="1 2">
    <name type="scientific">Candidatus Thiomargarita nelsonii</name>
    <dbReference type="NCBI Taxonomy" id="1003181"/>
    <lineage>
        <taxon>Bacteria</taxon>
        <taxon>Pseudomonadati</taxon>
        <taxon>Pseudomonadota</taxon>
        <taxon>Gammaproteobacteria</taxon>
        <taxon>Thiotrichales</taxon>
        <taxon>Thiotrichaceae</taxon>
        <taxon>Thiomargarita</taxon>
    </lineage>
</organism>
<proteinExistence type="predicted"/>
<evidence type="ECO:0000313" key="1">
    <source>
        <dbReference type="EMBL" id="TGO02734.1"/>
    </source>
</evidence>
<accession>A0A4E0RRC0</accession>
<evidence type="ECO:0000313" key="2">
    <source>
        <dbReference type="Proteomes" id="UP000030428"/>
    </source>
</evidence>
<comment type="caution">
    <text evidence="1">The sequence shown here is derived from an EMBL/GenBank/DDBJ whole genome shotgun (WGS) entry which is preliminary data.</text>
</comment>
<dbReference type="Proteomes" id="UP000030428">
    <property type="component" value="Unassembled WGS sequence"/>
</dbReference>
<reference evidence="1 2" key="1">
    <citation type="journal article" date="2016" name="Front. Microbiol.">
        <title>Single-Cell (Meta-)Genomics of a Dimorphic Candidatus Thiomargarita nelsonii Reveals Genomic Plasticity.</title>
        <authorList>
            <person name="Flood B.E."/>
            <person name="Fliss P."/>
            <person name="Jones D.S."/>
            <person name="Dick G.J."/>
            <person name="Jain S."/>
            <person name="Kaster A.K."/>
            <person name="Winkel M."/>
            <person name="Mussmann M."/>
            <person name="Bailey J."/>
        </authorList>
    </citation>
    <scope>NUCLEOTIDE SEQUENCE [LARGE SCALE GENOMIC DNA]</scope>
    <source>
        <strain evidence="1">Hydrate Ridge</strain>
    </source>
</reference>
<protein>
    <submittedName>
        <fullName evidence="1">Uncharacterized protein</fullName>
    </submittedName>
</protein>
<name>A0A4E0RRC0_9GAMM</name>
<sequence>MFDALKGVHKQFTIDLQNKLGEQLNAFYAPNDFIVKVLAQSLGFDLQNRAEPEFRIEDAFGLYQPECSVSLEEMEDAIKEGAIK</sequence>
<dbReference type="AlphaFoldDB" id="A0A4E0RRC0"/>